<evidence type="ECO:0000256" key="4">
    <source>
        <dbReference type="ARBA" id="ARBA00022723"/>
    </source>
</evidence>
<dbReference type="InterPro" id="IPR011249">
    <property type="entry name" value="Metalloenz_LuxS/M16"/>
</dbReference>
<evidence type="ECO:0000256" key="5">
    <source>
        <dbReference type="ARBA" id="ARBA00022801"/>
    </source>
</evidence>
<dbReference type="FunFam" id="3.30.830.10:FF:000012">
    <property type="entry name" value="Protease 3"/>
    <property type="match status" value="1"/>
</dbReference>
<keyword evidence="6" id="KW-0862">Zinc</keyword>
<evidence type="ECO:0000313" key="14">
    <source>
        <dbReference type="Proteomes" id="UP000095009"/>
    </source>
</evidence>
<dbReference type="GO" id="GO:0005739">
    <property type="term" value="C:mitochondrion"/>
    <property type="evidence" value="ECO:0007669"/>
    <property type="project" value="TreeGrafter"/>
</dbReference>
<dbReference type="PANTHER" id="PTHR43690:SF18">
    <property type="entry name" value="INSULIN-DEGRADING ENZYME-RELATED"/>
    <property type="match status" value="1"/>
</dbReference>
<dbReference type="GO" id="GO:0004222">
    <property type="term" value="F:metalloendopeptidase activity"/>
    <property type="evidence" value="ECO:0007669"/>
    <property type="project" value="InterPro"/>
</dbReference>
<evidence type="ECO:0000256" key="8">
    <source>
        <dbReference type="RuleBase" id="RU004447"/>
    </source>
</evidence>
<protein>
    <recommendedName>
        <fullName evidence="15">LuxS/MPP-like metallohydrolase</fullName>
    </recommendedName>
</protein>
<dbReference type="Proteomes" id="UP000095009">
    <property type="component" value="Unassembled WGS sequence"/>
</dbReference>
<evidence type="ECO:0000256" key="3">
    <source>
        <dbReference type="ARBA" id="ARBA00022670"/>
    </source>
</evidence>
<evidence type="ECO:0000256" key="2">
    <source>
        <dbReference type="ARBA" id="ARBA00007261"/>
    </source>
</evidence>
<dbReference type="Gene3D" id="3.30.830.10">
    <property type="entry name" value="Metalloenzyme, LuxS/M16 peptidase-like"/>
    <property type="match status" value="4"/>
</dbReference>
<dbReference type="InterPro" id="IPR050626">
    <property type="entry name" value="Peptidase_M16"/>
</dbReference>
<keyword evidence="7" id="KW-0482">Metalloprotease</keyword>
<dbReference type="GO" id="GO:0043171">
    <property type="term" value="P:peptide catabolic process"/>
    <property type="evidence" value="ECO:0007669"/>
    <property type="project" value="TreeGrafter"/>
</dbReference>
<organism evidence="13 14">
    <name type="scientific">Nadsonia fulvescens var. elongata DSM 6958</name>
    <dbReference type="NCBI Taxonomy" id="857566"/>
    <lineage>
        <taxon>Eukaryota</taxon>
        <taxon>Fungi</taxon>
        <taxon>Dikarya</taxon>
        <taxon>Ascomycota</taxon>
        <taxon>Saccharomycotina</taxon>
        <taxon>Dipodascomycetes</taxon>
        <taxon>Dipodascales</taxon>
        <taxon>Dipodascales incertae sedis</taxon>
        <taxon>Nadsonia</taxon>
    </lineage>
</organism>
<keyword evidence="4" id="KW-0479">Metal-binding</keyword>
<gene>
    <name evidence="13" type="ORF">NADFUDRAFT_32410</name>
</gene>
<dbReference type="OrthoDB" id="952271at2759"/>
<keyword evidence="3" id="KW-0645">Protease</keyword>
<name>A0A1E3PQB0_9ASCO</name>
<dbReference type="Pfam" id="PF22456">
    <property type="entry name" value="PqqF-like_C_4"/>
    <property type="match status" value="1"/>
</dbReference>
<dbReference type="GO" id="GO:0005829">
    <property type="term" value="C:cytosol"/>
    <property type="evidence" value="ECO:0007669"/>
    <property type="project" value="TreeGrafter"/>
</dbReference>
<dbReference type="Pfam" id="PF16187">
    <property type="entry name" value="Peptidase_M16_M"/>
    <property type="match status" value="1"/>
</dbReference>
<evidence type="ECO:0000256" key="7">
    <source>
        <dbReference type="ARBA" id="ARBA00023049"/>
    </source>
</evidence>
<evidence type="ECO:0008006" key="15">
    <source>
        <dbReference type="Google" id="ProtNLM"/>
    </source>
</evidence>
<evidence type="ECO:0000313" key="13">
    <source>
        <dbReference type="EMBL" id="ODQ67629.1"/>
    </source>
</evidence>
<proteinExistence type="inferred from homology"/>
<evidence type="ECO:0000256" key="1">
    <source>
        <dbReference type="ARBA" id="ARBA00001947"/>
    </source>
</evidence>
<keyword evidence="14" id="KW-1185">Reference proteome</keyword>
<dbReference type="InterPro" id="IPR001431">
    <property type="entry name" value="Pept_M16_Zn_BS"/>
</dbReference>
<comment type="similarity">
    <text evidence="2 8">Belongs to the peptidase M16 family.</text>
</comment>
<dbReference type="EMBL" id="KV454407">
    <property type="protein sequence ID" value="ODQ67629.1"/>
    <property type="molecule type" value="Genomic_DNA"/>
</dbReference>
<evidence type="ECO:0000256" key="6">
    <source>
        <dbReference type="ARBA" id="ARBA00022833"/>
    </source>
</evidence>
<dbReference type="GO" id="GO:0046872">
    <property type="term" value="F:metal ion binding"/>
    <property type="evidence" value="ECO:0007669"/>
    <property type="project" value="UniProtKB-KW"/>
</dbReference>
<dbReference type="AlphaFoldDB" id="A0A1E3PQB0"/>
<reference evidence="13 14" key="1">
    <citation type="journal article" date="2016" name="Proc. Natl. Acad. Sci. U.S.A.">
        <title>Comparative genomics of biotechnologically important yeasts.</title>
        <authorList>
            <person name="Riley R."/>
            <person name="Haridas S."/>
            <person name="Wolfe K.H."/>
            <person name="Lopes M.R."/>
            <person name="Hittinger C.T."/>
            <person name="Goeker M."/>
            <person name="Salamov A.A."/>
            <person name="Wisecaver J.H."/>
            <person name="Long T.M."/>
            <person name="Calvey C.H."/>
            <person name="Aerts A.L."/>
            <person name="Barry K.W."/>
            <person name="Choi C."/>
            <person name="Clum A."/>
            <person name="Coughlan A.Y."/>
            <person name="Deshpande S."/>
            <person name="Douglass A.P."/>
            <person name="Hanson S.J."/>
            <person name="Klenk H.-P."/>
            <person name="LaButti K.M."/>
            <person name="Lapidus A."/>
            <person name="Lindquist E.A."/>
            <person name="Lipzen A.M."/>
            <person name="Meier-Kolthoff J.P."/>
            <person name="Ohm R.A."/>
            <person name="Otillar R.P."/>
            <person name="Pangilinan J.L."/>
            <person name="Peng Y."/>
            <person name="Rokas A."/>
            <person name="Rosa C.A."/>
            <person name="Scheuner C."/>
            <person name="Sibirny A.A."/>
            <person name="Slot J.C."/>
            <person name="Stielow J.B."/>
            <person name="Sun H."/>
            <person name="Kurtzman C.P."/>
            <person name="Blackwell M."/>
            <person name="Grigoriev I.V."/>
            <person name="Jeffries T.W."/>
        </authorList>
    </citation>
    <scope>NUCLEOTIDE SEQUENCE [LARGE SCALE GENOMIC DNA]</scope>
    <source>
        <strain evidence="13 14">DSM 6958</strain>
    </source>
</reference>
<evidence type="ECO:0000259" key="9">
    <source>
        <dbReference type="Pfam" id="PF00675"/>
    </source>
</evidence>
<dbReference type="InterPro" id="IPR007863">
    <property type="entry name" value="Peptidase_M16_C"/>
</dbReference>
<feature type="domain" description="Peptidase M16 middle/third" evidence="11">
    <location>
        <begin position="426"/>
        <end position="714"/>
    </location>
</feature>
<keyword evidence="5" id="KW-0378">Hydrolase</keyword>
<evidence type="ECO:0000259" key="12">
    <source>
        <dbReference type="Pfam" id="PF22456"/>
    </source>
</evidence>
<comment type="cofactor">
    <cofactor evidence="1">
        <name>Zn(2+)</name>
        <dbReference type="ChEBI" id="CHEBI:29105"/>
    </cofactor>
</comment>
<sequence length="979" mass="112783">MEAIIKYGVRTKKNYAWLQVEATDQELVEQLKQPAKPPSNMYVPARIRMPTIETPITDKRKYRTVKLKNELEVLIIQHFDISVTARAAVSLSVNTGSFNDPASIPGLAHFCEHLLFMGSRKYPSENAYSNYLARGAGISNAYTTGELTNFHFEINDSHLEGMLDIFSQFFVSPLFLKSCQDREVRSVDSEHKKNMGIDHRRFWQLSRIMANPAHPFSRFTTGDLQTLSKIPEFEGIDVRKELIKYYTEYYSANRMKIVISSSLPLDQLQSMAIKYFSVIVNKNLMSKPSYSAIPMFTPVQLQTILKTVPIMATRLVRLDFPVSDKASNYKVKPYKYFVYLIGHEGPGSVYSFLKSKNWVTSLYASANDLAKGYGMFQIEVGLTVEGIRQYEGVILALFQYINFVANETRIQKWIFDEVQKMSLNEFTFKQSSANLFTDVANIADSFLLDGYPLEHLISGPYLLYEYNAEIIWKYGQQLNWRNFKVLLIAPELSNVCISIEPYFKNEYVYSRLSSIFIGRIKGYKNSNAHFALPEPNKFIPVNFDLIIDTFKEKTVSIHHKTSLSLIKHDNSMKLWYKCDCFNTPMGCVFVEFINPSAHMTPYSSVLTELFSELANEHLNQLAYSAIISGLNSQVEFSARGFQIKIHGFNDKITVLLQIALKALTTLEINDNSFSLIKEKLLKKYDGIQMDMPFIQMMCMTPYILDEKQWSPEEMSLELKQVTKEKLQTFIPMLTERCSLEILVHGNFTKREAIKIGTLVVYSTNPVTIPQSLQIDRRSYILPRGKSFVYSVDTAGHRNLSNAVQLYLQIGPINNIAIRALTGLLDQFLRNPAFYHLRSKEQLGYIVHSVPTYSRAMVGFSITVQTEKNSDFVENRIESFLKRMEYKLEKLSNEEFIACVNGFISENKIKAQNLFEETNRIWAKFQNNFYDFTKESDECTFAKGIQKAEFIQFYKHYISPTSFRRAKLSIHLKSKTKMNE</sequence>
<evidence type="ECO:0000259" key="11">
    <source>
        <dbReference type="Pfam" id="PF16187"/>
    </source>
</evidence>
<feature type="domain" description="Peptidase M16 C-terminal" evidence="10">
    <location>
        <begin position="239"/>
        <end position="420"/>
    </location>
</feature>
<feature type="non-terminal residue" evidence="13">
    <location>
        <position position="979"/>
    </location>
</feature>
<dbReference type="Pfam" id="PF00675">
    <property type="entry name" value="Peptidase_M16"/>
    <property type="match status" value="1"/>
</dbReference>
<dbReference type="FunFam" id="3.30.830.10:FF:000005">
    <property type="entry name" value="nardilysin isoform X1"/>
    <property type="match status" value="1"/>
</dbReference>
<feature type="domain" description="Peptidase M16 N-terminal" evidence="9">
    <location>
        <begin position="84"/>
        <end position="210"/>
    </location>
</feature>
<dbReference type="PANTHER" id="PTHR43690">
    <property type="entry name" value="NARDILYSIN"/>
    <property type="match status" value="1"/>
</dbReference>
<dbReference type="PROSITE" id="PS00143">
    <property type="entry name" value="INSULINASE"/>
    <property type="match status" value="1"/>
</dbReference>
<accession>A0A1E3PQB0</accession>
<dbReference type="Pfam" id="PF05193">
    <property type="entry name" value="Peptidase_M16_C"/>
    <property type="match status" value="1"/>
</dbReference>
<feature type="domain" description="Coenzyme PQQ synthesis protein F-like C-terminal lobe" evidence="12">
    <location>
        <begin position="823"/>
        <end position="921"/>
    </location>
</feature>
<dbReference type="GO" id="GO:0051603">
    <property type="term" value="P:proteolysis involved in protein catabolic process"/>
    <property type="evidence" value="ECO:0007669"/>
    <property type="project" value="TreeGrafter"/>
</dbReference>
<dbReference type="InterPro" id="IPR032632">
    <property type="entry name" value="Peptidase_M16_M"/>
</dbReference>
<dbReference type="InterPro" id="IPR011765">
    <property type="entry name" value="Pept_M16_N"/>
</dbReference>
<evidence type="ECO:0000259" key="10">
    <source>
        <dbReference type="Pfam" id="PF05193"/>
    </source>
</evidence>
<dbReference type="STRING" id="857566.A0A1E3PQB0"/>
<dbReference type="SUPFAM" id="SSF63411">
    <property type="entry name" value="LuxS/MPP-like metallohydrolase"/>
    <property type="match status" value="4"/>
</dbReference>
<dbReference type="InterPro" id="IPR054734">
    <property type="entry name" value="PqqF-like_C_4"/>
</dbReference>